<dbReference type="RefSeq" id="XP_019618813.1">
    <property type="nucleotide sequence ID" value="XM_019763254.1"/>
</dbReference>
<organism evidence="5 6">
    <name type="scientific">Branchiostoma belcheri</name>
    <name type="common">Amphioxus</name>
    <dbReference type="NCBI Taxonomy" id="7741"/>
    <lineage>
        <taxon>Eukaryota</taxon>
        <taxon>Metazoa</taxon>
        <taxon>Chordata</taxon>
        <taxon>Cephalochordata</taxon>
        <taxon>Leptocardii</taxon>
        <taxon>Amphioxiformes</taxon>
        <taxon>Branchiostomatidae</taxon>
        <taxon>Branchiostoma</taxon>
    </lineage>
</organism>
<comment type="similarity">
    <text evidence="2">Belongs to the cytochrome P450 family.</text>
</comment>
<reference evidence="6" key="1">
    <citation type="submission" date="2025-08" db="UniProtKB">
        <authorList>
            <consortium name="RefSeq"/>
        </authorList>
    </citation>
    <scope>IDENTIFICATION</scope>
    <source>
        <tissue evidence="6">Gonad</tissue>
    </source>
</reference>
<keyword evidence="5" id="KW-1185">Reference proteome</keyword>
<dbReference type="GO" id="GO:0016712">
    <property type="term" value="F:oxidoreductase activity, acting on paired donors, with incorporation or reduction of molecular oxygen, reduced flavin or flavoprotein as one donor, and incorporation of one atom of oxygen"/>
    <property type="evidence" value="ECO:0007669"/>
    <property type="project" value="TreeGrafter"/>
</dbReference>
<evidence type="ECO:0000256" key="4">
    <source>
        <dbReference type="ARBA" id="ARBA00023004"/>
    </source>
</evidence>
<evidence type="ECO:0000256" key="1">
    <source>
        <dbReference type="ARBA" id="ARBA00001971"/>
    </source>
</evidence>
<sequence length="125" mass="14197">MLLRDHLPYTEATIREAQRIRTIAPSSIPHETTAPATILGHQIPAGTFILPNLWSLHMDPKYWPDPERFDPTRFLDADGQLAPGTESFLPFSIGEACKTVLSWNESSFVLENILQFWQNTLSNTF</sequence>
<name>A0A6P4Y2Y6_BRABE</name>
<dbReference type="Pfam" id="PF00067">
    <property type="entry name" value="p450"/>
    <property type="match status" value="1"/>
</dbReference>
<dbReference type="Gene3D" id="1.10.630.10">
    <property type="entry name" value="Cytochrome P450"/>
    <property type="match status" value="1"/>
</dbReference>
<dbReference type="GO" id="GO:0005506">
    <property type="term" value="F:iron ion binding"/>
    <property type="evidence" value="ECO:0007669"/>
    <property type="project" value="InterPro"/>
</dbReference>
<dbReference type="Proteomes" id="UP000515135">
    <property type="component" value="Unplaced"/>
</dbReference>
<accession>A0A6P4Y2Y6</accession>
<keyword evidence="3" id="KW-0479">Metal-binding</keyword>
<dbReference type="GO" id="GO:0020037">
    <property type="term" value="F:heme binding"/>
    <property type="evidence" value="ECO:0007669"/>
    <property type="project" value="InterPro"/>
</dbReference>
<dbReference type="GO" id="GO:0006805">
    <property type="term" value="P:xenobiotic metabolic process"/>
    <property type="evidence" value="ECO:0007669"/>
    <property type="project" value="TreeGrafter"/>
</dbReference>
<dbReference type="PRINTS" id="PR00463">
    <property type="entry name" value="EP450I"/>
</dbReference>
<evidence type="ECO:0000256" key="3">
    <source>
        <dbReference type="ARBA" id="ARBA00022723"/>
    </source>
</evidence>
<gene>
    <name evidence="6" type="primary">LOC109465814</name>
</gene>
<dbReference type="GO" id="GO:0005737">
    <property type="term" value="C:cytoplasm"/>
    <property type="evidence" value="ECO:0007669"/>
    <property type="project" value="TreeGrafter"/>
</dbReference>
<dbReference type="InterPro" id="IPR001128">
    <property type="entry name" value="Cyt_P450"/>
</dbReference>
<evidence type="ECO:0000313" key="6">
    <source>
        <dbReference type="RefSeq" id="XP_019618813.1"/>
    </source>
</evidence>
<keyword evidence="4" id="KW-0408">Iron</keyword>
<dbReference type="InterPro" id="IPR002401">
    <property type="entry name" value="Cyt_P450_E_grp-I"/>
</dbReference>
<protein>
    <submittedName>
        <fullName evidence="6">Cytochrome P450 2U1-like</fullName>
    </submittedName>
</protein>
<dbReference type="OrthoDB" id="2789670at2759"/>
<dbReference type="SUPFAM" id="SSF48264">
    <property type="entry name" value="Cytochrome P450"/>
    <property type="match status" value="1"/>
</dbReference>
<dbReference type="PANTHER" id="PTHR24300:SF397">
    <property type="entry name" value="CYTOCHROME P450 2U1"/>
    <property type="match status" value="1"/>
</dbReference>
<dbReference type="AlphaFoldDB" id="A0A6P4Y2Y6"/>
<comment type="cofactor">
    <cofactor evidence="1">
        <name>heme</name>
        <dbReference type="ChEBI" id="CHEBI:30413"/>
    </cofactor>
</comment>
<evidence type="ECO:0000256" key="2">
    <source>
        <dbReference type="ARBA" id="ARBA00010617"/>
    </source>
</evidence>
<dbReference type="PANTHER" id="PTHR24300">
    <property type="entry name" value="CYTOCHROME P450 508A4-RELATED"/>
    <property type="match status" value="1"/>
</dbReference>
<evidence type="ECO:0000313" key="5">
    <source>
        <dbReference type="Proteomes" id="UP000515135"/>
    </source>
</evidence>
<dbReference type="GO" id="GO:0008395">
    <property type="term" value="F:steroid hydroxylase activity"/>
    <property type="evidence" value="ECO:0007669"/>
    <property type="project" value="TreeGrafter"/>
</dbReference>
<proteinExistence type="inferred from homology"/>
<dbReference type="InterPro" id="IPR050182">
    <property type="entry name" value="Cytochrome_P450_fam2"/>
</dbReference>
<dbReference type="GO" id="GO:0006082">
    <property type="term" value="P:organic acid metabolic process"/>
    <property type="evidence" value="ECO:0007669"/>
    <property type="project" value="TreeGrafter"/>
</dbReference>
<dbReference type="GeneID" id="109465814"/>
<dbReference type="KEGG" id="bbel:109465814"/>
<dbReference type="InterPro" id="IPR036396">
    <property type="entry name" value="Cyt_P450_sf"/>
</dbReference>